<organism evidence="7 8">
    <name type="scientific">Penicillium steckii</name>
    <dbReference type="NCBI Taxonomy" id="303698"/>
    <lineage>
        <taxon>Eukaryota</taxon>
        <taxon>Fungi</taxon>
        <taxon>Dikarya</taxon>
        <taxon>Ascomycota</taxon>
        <taxon>Pezizomycotina</taxon>
        <taxon>Eurotiomycetes</taxon>
        <taxon>Eurotiomycetidae</taxon>
        <taxon>Eurotiales</taxon>
        <taxon>Aspergillaceae</taxon>
        <taxon>Penicillium</taxon>
    </lineage>
</organism>
<dbReference type="PANTHER" id="PTHR38111">
    <property type="entry name" value="ZN(2)-C6 FUNGAL-TYPE DOMAIN-CONTAINING PROTEIN-RELATED"/>
    <property type="match status" value="1"/>
</dbReference>
<keyword evidence="2" id="KW-0238">DNA-binding</keyword>
<evidence type="ECO:0000313" key="8">
    <source>
        <dbReference type="Proteomes" id="UP000191285"/>
    </source>
</evidence>
<keyword evidence="4" id="KW-0539">Nucleus</keyword>
<dbReference type="GO" id="GO:0008270">
    <property type="term" value="F:zinc ion binding"/>
    <property type="evidence" value="ECO:0007669"/>
    <property type="project" value="InterPro"/>
</dbReference>
<dbReference type="GO" id="GO:0003677">
    <property type="term" value="F:DNA binding"/>
    <property type="evidence" value="ECO:0007669"/>
    <property type="project" value="UniProtKB-KW"/>
</dbReference>
<sequence>MPGVPTGRACEACRKQKKKCDEKQPSCARCLRLKIPCVGSGQLRFKFQEEKQYSTRARKHHALSSSTSSDSTSETSSGSQSPPQTVFRVSPPQKQRPNGAINATATTTHFQVLAPESPQPLIGSDLNSLAGNFIATIKRTTDLRYNLWWSFGLWLEDLPRRLGTNEALDRAVDTLTMAHSNFSCNKPPSVETLSKHSRALRTLSVYLDDSVHAQSSSTLSAVMVLLICQLFLGPSKRKFSGHAEGAAAILKARKDFGPRDDFESKLFLSLRGSVLFEGIFNDRINLTHEEWDSLVRNDYDSSTPDGQILINLSKAPNIMRRGREALRNGYDTTSLRDEVWSIYQDCKINLSIMKHRSVENDFSEIFKKTSATGKKFILEYGFAHYQRTYGIGLAATLVFNCILTALDSGATDGGSISNTEFDATYLAEEVLDLAKRSVIWKPIGAAYIVVCVTAAWAATSDPILRGRLFPVAVEFNNDFNLRDGVHFEREMLHTTEHLHLRTSFLDCAFLE</sequence>
<keyword evidence="1" id="KW-0805">Transcription regulation</keyword>
<protein>
    <recommendedName>
        <fullName evidence="6">Zn(2)-C6 fungal-type domain-containing protein</fullName>
    </recommendedName>
</protein>
<dbReference type="InterPro" id="IPR001138">
    <property type="entry name" value="Zn2Cys6_DnaBD"/>
</dbReference>
<evidence type="ECO:0000256" key="5">
    <source>
        <dbReference type="SAM" id="MobiDB-lite"/>
    </source>
</evidence>
<feature type="region of interest" description="Disordered" evidence="5">
    <location>
        <begin position="56"/>
        <end position="100"/>
    </location>
</feature>
<dbReference type="SMART" id="SM00066">
    <property type="entry name" value="GAL4"/>
    <property type="match status" value="1"/>
</dbReference>
<dbReference type="Proteomes" id="UP000191285">
    <property type="component" value="Unassembled WGS sequence"/>
</dbReference>
<dbReference type="STRING" id="303698.A0A1V6TJ28"/>
<evidence type="ECO:0000256" key="3">
    <source>
        <dbReference type="ARBA" id="ARBA00023163"/>
    </source>
</evidence>
<dbReference type="PROSITE" id="PS50048">
    <property type="entry name" value="ZN2_CY6_FUNGAL_2"/>
    <property type="match status" value="1"/>
</dbReference>
<dbReference type="EMBL" id="MLKD01000005">
    <property type="protein sequence ID" value="OQE26327.1"/>
    <property type="molecule type" value="Genomic_DNA"/>
</dbReference>
<dbReference type="PROSITE" id="PS00463">
    <property type="entry name" value="ZN2_CY6_FUNGAL_1"/>
    <property type="match status" value="1"/>
</dbReference>
<dbReference type="AlphaFoldDB" id="A0A1V6TJ28"/>
<feature type="domain" description="Zn(2)-C6 fungal-type" evidence="6">
    <location>
        <begin position="9"/>
        <end position="38"/>
    </location>
</feature>
<reference evidence="8" key="1">
    <citation type="journal article" date="2017" name="Nat. Microbiol.">
        <title>Global analysis of biosynthetic gene clusters reveals vast potential of secondary metabolite production in Penicillium species.</title>
        <authorList>
            <person name="Nielsen J.C."/>
            <person name="Grijseels S."/>
            <person name="Prigent S."/>
            <person name="Ji B."/>
            <person name="Dainat J."/>
            <person name="Nielsen K.F."/>
            <person name="Frisvad J.C."/>
            <person name="Workman M."/>
            <person name="Nielsen J."/>
        </authorList>
    </citation>
    <scope>NUCLEOTIDE SEQUENCE [LARGE SCALE GENOMIC DNA]</scope>
    <source>
        <strain evidence="8">IBT 24891</strain>
    </source>
</reference>
<evidence type="ECO:0000313" key="7">
    <source>
        <dbReference type="EMBL" id="OQE26327.1"/>
    </source>
</evidence>
<dbReference type="Gene3D" id="4.10.240.10">
    <property type="entry name" value="Zn(2)-C6 fungal-type DNA-binding domain"/>
    <property type="match status" value="1"/>
</dbReference>
<feature type="compositionally biased region" description="Low complexity" evidence="5">
    <location>
        <begin position="64"/>
        <end position="81"/>
    </location>
</feature>
<gene>
    <name evidence="7" type="ORF">PENSTE_c005G00675</name>
</gene>
<dbReference type="PANTHER" id="PTHR38111:SF11">
    <property type="entry name" value="TRANSCRIPTION FACTOR DOMAIN-CONTAINING PROTEIN-RELATED"/>
    <property type="match status" value="1"/>
</dbReference>
<keyword evidence="8" id="KW-1185">Reference proteome</keyword>
<keyword evidence="3" id="KW-0804">Transcription</keyword>
<evidence type="ECO:0000256" key="4">
    <source>
        <dbReference type="ARBA" id="ARBA00023242"/>
    </source>
</evidence>
<dbReference type="CDD" id="cd00067">
    <property type="entry name" value="GAL4"/>
    <property type="match status" value="1"/>
</dbReference>
<evidence type="ECO:0000259" key="6">
    <source>
        <dbReference type="PROSITE" id="PS50048"/>
    </source>
</evidence>
<proteinExistence type="predicted"/>
<accession>A0A1V6TJ28</accession>
<evidence type="ECO:0000256" key="2">
    <source>
        <dbReference type="ARBA" id="ARBA00023125"/>
    </source>
</evidence>
<dbReference type="OrthoDB" id="4314040at2759"/>
<dbReference type="Pfam" id="PF00172">
    <property type="entry name" value="Zn_clus"/>
    <property type="match status" value="1"/>
</dbReference>
<comment type="caution">
    <text evidence="7">The sequence shown here is derived from an EMBL/GenBank/DDBJ whole genome shotgun (WGS) entry which is preliminary data.</text>
</comment>
<dbReference type="InterPro" id="IPR053178">
    <property type="entry name" value="Osmoadaptation_assoc"/>
</dbReference>
<name>A0A1V6TJ28_9EURO</name>
<dbReference type="GO" id="GO:0000981">
    <property type="term" value="F:DNA-binding transcription factor activity, RNA polymerase II-specific"/>
    <property type="evidence" value="ECO:0007669"/>
    <property type="project" value="InterPro"/>
</dbReference>
<evidence type="ECO:0000256" key="1">
    <source>
        <dbReference type="ARBA" id="ARBA00023015"/>
    </source>
</evidence>
<dbReference type="InterPro" id="IPR036864">
    <property type="entry name" value="Zn2-C6_fun-type_DNA-bd_sf"/>
</dbReference>
<dbReference type="SUPFAM" id="SSF57701">
    <property type="entry name" value="Zn2/Cys6 DNA-binding domain"/>
    <property type="match status" value="1"/>
</dbReference>